<keyword evidence="7" id="KW-1185">Reference proteome</keyword>
<dbReference type="InterPro" id="IPR003959">
    <property type="entry name" value="ATPase_AAA_core"/>
</dbReference>
<keyword evidence="1" id="KW-0547">Nucleotide-binding</keyword>
<evidence type="ECO:0000313" key="7">
    <source>
        <dbReference type="Proteomes" id="UP001239019"/>
    </source>
</evidence>
<sequence length="502" mass="56040">MTTTRASGTLKADKHELAVQLRAGNGLITIETRDEPRAEQLFHHVLREVIRPLFRWTAAAGLERLDMDVPAPPDTDSPEKVLRHIRDRHSQGIFLLLDFHPYLDNPVHQRLLREIARGATPDSPNVVLISPRLELPSELRSLATPFDLSLPNDDELEYMVREEAQAWTDHNQGRKVRASRKALNLLVANLRGLPMKDARRLARNAIWNDGALTENDLPGVMEAKFRMLDPGGVLSFEMETERFVNVAGLNRLKDWLRQRAPVFASGEPPPGLDIPRGILLLGVQGCGKSLAARAVAGVFGVPLLRLDGGALYNKYHGESERNLRESLKSAELMAPCVLWMDEIEKGMSVSDTDGGTSQRILGSFLTWMAERDKPVFLVATANDIEKLPPEMVRQGRFDEIFFVDLPNRDIRRAIIGIHLQRRELDPRDFDLEALAEASEGYSGAELEQAVVSACYAAHAAGRPPDTEAVRTAIGNTRPLSVVRRESIEALRRWASERTVPAD</sequence>
<dbReference type="PANTHER" id="PTHR42960:SF1">
    <property type="entry name" value="YCF46 PROTEIN"/>
    <property type="match status" value="1"/>
</dbReference>
<evidence type="ECO:0000256" key="4">
    <source>
        <dbReference type="ARBA" id="ARBA00040480"/>
    </source>
</evidence>
<dbReference type="Proteomes" id="UP001239019">
    <property type="component" value="Unassembled WGS sequence"/>
</dbReference>
<proteinExistence type="inferred from homology"/>
<dbReference type="InterPro" id="IPR003593">
    <property type="entry name" value="AAA+_ATPase"/>
</dbReference>
<comment type="similarity">
    <text evidence="3">Belongs to the AAA ATPase family. Highly divergent.</text>
</comment>
<reference evidence="6 7" key="1">
    <citation type="submission" date="2023-08" db="EMBL/GenBank/DDBJ databases">
        <title>Whole-genome sequencing of halo(alkali)philic microorganisms from hypersaline lakes.</title>
        <authorList>
            <person name="Sorokin D.Y."/>
            <person name="Abbas B."/>
            <person name="Merkel A.Y."/>
        </authorList>
    </citation>
    <scope>NUCLEOTIDE SEQUENCE [LARGE SCALE GENOMIC DNA]</scope>
    <source>
        <strain evidence="6 7">AB-CW4</strain>
    </source>
</reference>
<evidence type="ECO:0000256" key="2">
    <source>
        <dbReference type="ARBA" id="ARBA00022840"/>
    </source>
</evidence>
<dbReference type="RefSeq" id="WP_306727695.1">
    <property type="nucleotide sequence ID" value="NZ_JAVDDT010000002.1"/>
</dbReference>
<protein>
    <recommendedName>
        <fullName evidence="4">Uncharacterized AAA domain-containing protein ycf46</fullName>
    </recommendedName>
</protein>
<comment type="caution">
    <text evidence="6">The sequence shown here is derived from an EMBL/GenBank/DDBJ whole genome shotgun (WGS) entry which is preliminary data.</text>
</comment>
<accession>A0ABU0W616</accession>
<dbReference type="PANTHER" id="PTHR42960">
    <property type="entry name" value="YCF46 PROTEIN"/>
    <property type="match status" value="1"/>
</dbReference>
<evidence type="ECO:0000313" key="6">
    <source>
        <dbReference type="EMBL" id="MDQ2069208.1"/>
    </source>
</evidence>
<dbReference type="EMBL" id="JAVDDT010000002">
    <property type="protein sequence ID" value="MDQ2069208.1"/>
    <property type="molecule type" value="Genomic_DNA"/>
</dbReference>
<dbReference type="InterPro" id="IPR041569">
    <property type="entry name" value="AAA_lid_3"/>
</dbReference>
<dbReference type="Gene3D" id="1.10.8.60">
    <property type="match status" value="1"/>
</dbReference>
<dbReference type="SMART" id="SM00382">
    <property type="entry name" value="AAA"/>
    <property type="match status" value="1"/>
</dbReference>
<dbReference type="InterPro" id="IPR052381">
    <property type="entry name" value="AAA_domain_protein"/>
</dbReference>
<dbReference type="Pfam" id="PF00004">
    <property type="entry name" value="AAA"/>
    <property type="match status" value="1"/>
</dbReference>
<evidence type="ECO:0000256" key="3">
    <source>
        <dbReference type="ARBA" id="ARBA00038088"/>
    </source>
</evidence>
<gene>
    <name evidence="6" type="ORF">RBH19_04930</name>
</gene>
<dbReference type="InterPro" id="IPR027417">
    <property type="entry name" value="P-loop_NTPase"/>
</dbReference>
<organism evidence="6 7">
    <name type="scientific">Natronospira bacteriovora</name>
    <dbReference type="NCBI Taxonomy" id="3069753"/>
    <lineage>
        <taxon>Bacteria</taxon>
        <taxon>Pseudomonadati</taxon>
        <taxon>Pseudomonadota</taxon>
        <taxon>Gammaproteobacteria</taxon>
        <taxon>Natronospirales</taxon>
        <taxon>Natronospiraceae</taxon>
        <taxon>Natronospira</taxon>
    </lineage>
</organism>
<dbReference type="Pfam" id="PF17862">
    <property type="entry name" value="AAA_lid_3"/>
    <property type="match status" value="1"/>
</dbReference>
<name>A0ABU0W616_9GAMM</name>
<evidence type="ECO:0000256" key="1">
    <source>
        <dbReference type="ARBA" id="ARBA00022741"/>
    </source>
</evidence>
<dbReference type="Gene3D" id="3.40.50.300">
    <property type="entry name" value="P-loop containing nucleotide triphosphate hydrolases"/>
    <property type="match status" value="1"/>
</dbReference>
<feature type="domain" description="AAA+ ATPase" evidence="5">
    <location>
        <begin position="274"/>
        <end position="407"/>
    </location>
</feature>
<dbReference type="SUPFAM" id="SSF52540">
    <property type="entry name" value="P-loop containing nucleoside triphosphate hydrolases"/>
    <property type="match status" value="2"/>
</dbReference>
<keyword evidence="2" id="KW-0067">ATP-binding</keyword>
<evidence type="ECO:0000259" key="5">
    <source>
        <dbReference type="SMART" id="SM00382"/>
    </source>
</evidence>